<keyword evidence="1" id="KW-0175">Coiled coil</keyword>
<keyword evidence="4" id="KW-1185">Reference proteome</keyword>
<organism evidence="3 4">
    <name type="scientific">Solanum tuberosum</name>
    <name type="common">Potato</name>
    <dbReference type="NCBI Taxonomy" id="4113"/>
    <lineage>
        <taxon>Eukaryota</taxon>
        <taxon>Viridiplantae</taxon>
        <taxon>Streptophyta</taxon>
        <taxon>Embryophyta</taxon>
        <taxon>Tracheophyta</taxon>
        <taxon>Spermatophyta</taxon>
        <taxon>Magnoliopsida</taxon>
        <taxon>eudicotyledons</taxon>
        <taxon>Gunneridae</taxon>
        <taxon>Pentapetalae</taxon>
        <taxon>asterids</taxon>
        <taxon>lamiids</taxon>
        <taxon>Solanales</taxon>
        <taxon>Solanaceae</taxon>
        <taxon>Solanoideae</taxon>
        <taxon>Solaneae</taxon>
        <taxon>Solanum</taxon>
    </lineage>
</organism>
<reference evidence="3 4" key="1">
    <citation type="journal article" date="2021" name="bioRxiv">
        <title>Chromosome-scale and haplotype-resolved genome assembly of a tetraploid potato cultivar.</title>
        <authorList>
            <person name="Sun H."/>
            <person name="Jiao W.-B."/>
            <person name="Krause K."/>
            <person name="Campoy J.A."/>
            <person name="Goel M."/>
            <person name="Folz-Donahue K."/>
            <person name="Kukat C."/>
            <person name="Huettel B."/>
            <person name="Schneeberger K."/>
        </authorList>
    </citation>
    <scope>NUCLEOTIDE SEQUENCE [LARGE SCALE GENOMIC DNA]</scope>
    <source>
        <strain evidence="3">SolTubOtavaFocal</strain>
        <tissue evidence="3">Leaves</tissue>
    </source>
</reference>
<name>A0ABQ7VLP4_SOLTU</name>
<feature type="region of interest" description="Disordered" evidence="2">
    <location>
        <begin position="1"/>
        <end position="46"/>
    </location>
</feature>
<sequence length="132" mass="14734">MTSKSQCNEEAVHEREQEIQKDTAKKRDKSKGHGQDEDSSDTSQLSEKIIGVEAAIEGLDEVKDNLIELGEENKEGLTNFELKLTKVISSLHREFEALKAQVEQATITGVAAPILFLKPVLKLLNQRSFVNK</sequence>
<evidence type="ECO:0000256" key="2">
    <source>
        <dbReference type="SAM" id="MobiDB-lite"/>
    </source>
</evidence>
<feature type="coiled-coil region" evidence="1">
    <location>
        <begin position="52"/>
        <end position="108"/>
    </location>
</feature>
<proteinExistence type="predicted"/>
<evidence type="ECO:0000256" key="1">
    <source>
        <dbReference type="SAM" id="Coils"/>
    </source>
</evidence>
<comment type="caution">
    <text evidence="3">The sequence shown here is derived from an EMBL/GenBank/DDBJ whole genome shotgun (WGS) entry which is preliminary data.</text>
</comment>
<dbReference type="Proteomes" id="UP000826656">
    <property type="component" value="Unassembled WGS sequence"/>
</dbReference>
<dbReference type="EMBL" id="JAIVGD010000011">
    <property type="protein sequence ID" value="KAH0769461.1"/>
    <property type="molecule type" value="Genomic_DNA"/>
</dbReference>
<gene>
    <name evidence="3" type="ORF">KY290_013442</name>
</gene>
<evidence type="ECO:0000313" key="3">
    <source>
        <dbReference type="EMBL" id="KAH0769461.1"/>
    </source>
</evidence>
<accession>A0ABQ7VLP4</accession>
<feature type="compositionally biased region" description="Basic and acidic residues" evidence="2">
    <location>
        <begin position="10"/>
        <end position="36"/>
    </location>
</feature>
<protein>
    <submittedName>
        <fullName evidence="3">Uncharacterized protein</fullName>
    </submittedName>
</protein>
<evidence type="ECO:0000313" key="4">
    <source>
        <dbReference type="Proteomes" id="UP000826656"/>
    </source>
</evidence>